<dbReference type="OMA" id="TKYTICE"/>
<dbReference type="Pfam" id="PF03221">
    <property type="entry name" value="HTH_Tnp_Tc5"/>
    <property type="match status" value="1"/>
</dbReference>
<proteinExistence type="predicted"/>
<accession>A0A401RS53</accession>
<dbReference type="PROSITE" id="PS51253">
    <property type="entry name" value="HTH_CENPB"/>
    <property type="match status" value="1"/>
</dbReference>
<dbReference type="AlphaFoldDB" id="A0A401RS53"/>
<organism evidence="3 4">
    <name type="scientific">Chiloscyllium punctatum</name>
    <name type="common">Brownbanded bambooshark</name>
    <name type="synonym">Hemiscyllium punctatum</name>
    <dbReference type="NCBI Taxonomy" id="137246"/>
    <lineage>
        <taxon>Eukaryota</taxon>
        <taxon>Metazoa</taxon>
        <taxon>Chordata</taxon>
        <taxon>Craniata</taxon>
        <taxon>Vertebrata</taxon>
        <taxon>Chondrichthyes</taxon>
        <taxon>Elasmobranchii</taxon>
        <taxon>Galeomorphii</taxon>
        <taxon>Galeoidea</taxon>
        <taxon>Orectolobiformes</taxon>
        <taxon>Hemiscylliidae</taxon>
        <taxon>Chiloscyllium</taxon>
    </lineage>
</organism>
<dbReference type="GO" id="GO:0003677">
    <property type="term" value="F:DNA binding"/>
    <property type="evidence" value="ECO:0007669"/>
    <property type="project" value="UniProtKB-KW"/>
</dbReference>
<evidence type="ECO:0000313" key="4">
    <source>
        <dbReference type="Proteomes" id="UP000287033"/>
    </source>
</evidence>
<reference evidence="3 4" key="1">
    <citation type="journal article" date="2018" name="Nat. Ecol. Evol.">
        <title>Shark genomes provide insights into elasmobranch evolution and the origin of vertebrates.</title>
        <authorList>
            <person name="Hara Y"/>
            <person name="Yamaguchi K"/>
            <person name="Onimaru K"/>
            <person name="Kadota M"/>
            <person name="Koyanagi M"/>
            <person name="Keeley SD"/>
            <person name="Tatsumi K"/>
            <person name="Tanaka K"/>
            <person name="Motone F"/>
            <person name="Kageyama Y"/>
            <person name="Nozu R"/>
            <person name="Adachi N"/>
            <person name="Nishimura O"/>
            <person name="Nakagawa R"/>
            <person name="Tanegashima C"/>
            <person name="Kiyatake I"/>
            <person name="Matsumoto R"/>
            <person name="Murakumo K"/>
            <person name="Nishida K"/>
            <person name="Terakita A"/>
            <person name="Kuratani S"/>
            <person name="Sato K"/>
            <person name="Hyodo S Kuraku.S."/>
        </authorList>
    </citation>
    <scope>NUCLEOTIDE SEQUENCE [LARGE SCALE GENOMIC DNA]</scope>
</reference>
<keyword evidence="4" id="KW-1185">Reference proteome</keyword>
<dbReference type="OrthoDB" id="125347at2759"/>
<dbReference type="SUPFAM" id="SSF46689">
    <property type="entry name" value="Homeodomain-like"/>
    <property type="match status" value="1"/>
</dbReference>
<protein>
    <recommendedName>
        <fullName evidence="2">HTH CENPB-type domain-containing protein</fullName>
    </recommendedName>
</protein>
<evidence type="ECO:0000313" key="3">
    <source>
        <dbReference type="EMBL" id="GCC20975.1"/>
    </source>
</evidence>
<evidence type="ECO:0000256" key="1">
    <source>
        <dbReference type="ARBA" id="ARBA00023125"/>
    </source>
</evidence>
<dbReference type="GO" id="GO:0005634">
    <property type="term" value="C:nucleus"/>
    <property type="evidence" value="ECO:0007669"/>
    <property type="project" value="TreeGrafter"/>
</dbReference>
<dbReference type="STRING" id="137246.A0A401RS53"/>
<gene>
    <name evidence="3" type="ORF">chiPu_0000147</name>
</gene>
<dbReference type="Proteomes" id="UP000287033">
    <property type="component" value="Unassembled WGS sequence"/>
</dbReference>
<dbReference type="InterPro" id="IPR050863">
    <property type="entry name" value="CenT-Element_Derived"/>
</dbReference>
<dbReference type="EMBL" id="BEZZ01000002">
    <property type="protein sequence ID" value="GCC20975.1"/>
    <property type="molecule type" value="Genomic_DNA"/>
</dbReference>
<dbReference type="InterPro" id="IPR006600">
    <property type="entry name" value="HTH_CenpB_DNA-bd_dom"/>
</dbReference>
<feature type="domain" description="HTH CENPB-type" evidence="2">
    <location>
        <begin position="26"/>
        <end position="106"/>
    </location>
</feature>
<keyword evidence="1" id="KW-0238">DNA-binding</keyword>
<dbReference type="InterPro" id="IPR009057">
    <property type="entry name" value="Homeodomain-like_sf"/>
</dbReference>
<dbReference type="PANTHER" id="PTHR19303">
    <property type="entry name" value="TRANSPOSON"/>
    <property type="match status" value="1"/>
</dbReference>
<evidence type="ECO:0000259" key="2">
    <source>
        <dbReference type="PROSITE" id="PS51253"/>
    </source>
</evidence>
<comment type="caution">
    <text evidence="3">The sequence shown here is derived from an EMBL/GenBank/DDBJ whole genome shotgun (WGS) entry which is preliminary data.</text>
</comment>
<dbReference type="PANTHER" id="PTHR19303:SF27">
    <property type="entry name" value="HTH CENPB-TYPE DOMAIN-CONTAINING PROTEIN"/>
    <property type="match status" value="1"/>
</dbReference>
<name>A0A401RS53_CHIPU</name>
<sequence length="202" mass="22642">MLKSTVCTILKNKMIKASDVAQGVTTLTSKKSKFIKEVEKLLKAWINEKQLVGDPISEGIICEKARLHYAHLKKDMPGSSADSDEFEASRGWFENFKKRTGIHSVVMHGEAVSSNVDAAANFVKRFCEFVNPEGIIDKAWREVSLRTMNSAWKKLWPECVAGRDFEGFEEPPVVPVIVSLGKSMGLEVSEEDVEELVEDHKN</sequence>
<dbReference type="Gene3D" id="1.10.10.60">
    <property type="entry name" value="Homeodomain-like"/>
    <property type="match status" value="1"/>
</dbReference>
<dbReference type="SMART" id="SM00674">
    <property type="entry name" value="CENPB"/>
    <property type="match status" value="1"/>
</dbReference>